<accession>A0A238JV28</accession>
<evidence type="ECO:0000313" key="2">
    <source>
        <dbReference type="EMBL" id="SMX34047.1"/>
    </source>
</evidence>
<dbReference type="InterPro" id="IPR011990">
    <property type="entry name" value="TPR-like_helical_dom_sf"/>
</dbReference>
<name>A0A238JV28_9RHOB</name>
<keyword evidence="1" id="KW-0732">Signal</keyword>
<feature type="signal peptide" evidence="1">
    <location>
        <begin position="1"/>
        <end position="17"/>
    </location>
</feature>
<organism evidence="2 3">
    <name type="scientific">Pelagimonas varians</name>
    <dbReference type="NCBI Taxonomy" id="696760"/>
    <lineage>
        <taxon>Bacteria</taxon>
        <taxon>Pseudomonadati</taxon>
        <taxon>Pseudomonadota</taxon>
        <taxon>Alphaproteobacteria</taxon>
        <taxon>Rhodobacterales</taxon>
        <taxon>Roseobacteraceae</taxon>
        <taxon>Pelagimonas</taxon>
    </lineage>
</organism>
<dbReference type="GO" id="GO:0008800">
    <property type="term" value="F:beta-lactamase activity"/>
    <property type="evidence" value="ECO:0007669"/>
    <property type="project" value="UniProtKB-EC"/>
</dbReference>
<keyword evidence="2" id="KW-0378">Hydrolase</keyword>
<feature type="chain" id="PRO_5012579355" evidence="1">
    <location>
        <begin position="18"/>
        <end position="303"/>
    </location>
</feature>
<sequence length="303" mass="33248">MRLLTIVLALAPTLGFAEISAELSQARERYLSFDFKGIWVVVQQEAEAGEPIAQNMLGAALTTQDGTKGLDYDPAAGLDWYEKAAAQNLDKAVYNLALFWQEEHDGFEPDYDLSQVLAEKAAALGYVHAPVLIGDMYAAGKGFEQDDLKALIHYRRAADMGSYSGLRAVGYAYFHGQGIERDITQTRLYLDRAVAAGDTRSIPDLAYLYEGDEGIAADPLRAYTLYLYGVTRGNAKAAMWLAKFSTDTRFDGVWRDPVKGYAYCLKALALGFDDDDSRAQCDGMASNLSVKQRATAQALAEDL</sequence>
<dbReference type="InterPro" id="IPR050767">
    <property type="entry name" value="Sel1_AlgK"/>
</dbReference>
<evidence type="ECO:0000256" key="1">
    <source>
        <dbReference type="SAM" id="SignalP"/>
    </source>
</evidence>
<dbReference type="Pfam" id="PF08238">
    <property type="entry name" value="Sel1"/>
    <property type="match status" value="6"/>
</dbReference>
<dbReference type="RefSeq" id="WP_097802903.1">
    <property type="nucleotide sequence ID" value="NZ_FXYH01000001.1"/>
</dbReference>
<evidence type="ECO:0000313" key="3">
    <source>
        <dbReference type="Proteomes" id="UP000220836"/>
    </source>
</evidence>
<dbReference type="Gene3D" id="1.25.40.10">
    <property type="entry name" value="Tetratricopeptide repeat domain"/>
    <property type="match status" value="1"/>
</dbReference>
<gene>
    <name evidence="2" type="primary">hcpC_1</name>
    <name evidence="2" type="ORF">PEV8663_00370</name>
</gene>
<dbReference type="OrthoDB" id="7857693at2"/>
<protein>
    <submittedName>
        <fullName evidence="2">Beta-lactamase HcpC</fullName>
        <ecNumber evidence="2">3.5.2.6</ecNumber>
    </submittedName>
</protein>
<dbReference type="PANTHER" id="PTHR11102:SF160">
    <property type="entry name" value="ERAD-ASSOCIATED E3 UBIQUITIN-PROTEIN LIGASE COMPONENT HRD3"/>
    <property type="match status" value="1"/>
</dbReference>
<dbReference type="SMART" id="SM00671">
    <property type="entry name" value="SEL1"/>
    <property type="match status" value="6"/>
</dbReference>
<dbReference type="AlphaFoldDB" id="A0A238JV28"/>
<dbReference type="Proteomes" id="UP000220836">
    <property type="component" value="Unassembled WGS sequence"/>
</dbReference>
<dbReference type="EC" id="3.5.2.6" evidence="2"/>
<dbReference type="SUPFAM" id="SSF81901">
    <property type="entry name" value="HCP-like"/>
    <property type="match status" value="1"/>
</dbReference>
<dbReference type="InterPro" id="IPR006597">
    <property type="entry name" value="Sel1-like"/>
</dbReference>
<dbReference type="EMBL" id="FXYH01000001">
    <property type="protein sequence ID" value="SMX34047.1"/>
    <property type="molecule type" value="Genomic_DNA"/>
</dbReference>
<keyword evidence="3" id="KW-1185">Reference proteome</keyword>
<dbReference type="PANTHER" id="PTHR11102">
    <property type="entry name" value="SEL-1-LIKE PROTEIN"/>
    <property type="match status" value="1"/>
</dbReference>
<reference evidence="2 3" key="1">
    <citation type="submission" date="2017-05" db="EMBL/GenBank/DDBJ databases">
        <authorList>
            <person name="Song R."/>
            <person name="Chenine A.L."/>
            <person name="Ruprecht R.M."/>
        </authorList>
    </citation>
    <scope>NUCLEOTIDE SEQUENCE [LARGE SCALE GENOMIC DNA]</scope>
    <source>
        <strain evidence="2 3">CECT 8663</strain>
    </source>
</reference>
<proteinExistence type="predicted"/>